<dbReference type="PANTHER" id="PTHR42732">
    <property type="entry name" value="BETA-GALACTOSIDASE"/>
    <property type="match status" value="1"/>
</dbReference>
<feature type="domain" description="Glycoside hydrolase family 2 immunoglobulin-like beta-sandwich" evidence="5">
    <location>
        <begin position="156"/>
        <end position="259"/>
    </location>
</feature>
<feature type="domain" description="Glycosyl hydrolases family 2 sugar binding" evidence="7">
    <location>
        <begin position="46"/>
        <end position="149"/>
    </location>
</feature>
<dbReference type="EC" id="3.2.1.23" evidence="9"/>
<dbReference type="InterPro" id="IPR040605">
    <property type="entry name" value="Glyco_hydro2_dom5"/>
</dbReference>
<reference evidence="9 10" key="1">
    <citation type="submission" date="2020-08" db="EMBL/GenBank/DDBJ databases">
        <title>Genomic Encyclopedia of Type Strains, Phase IV (KMG-V): Genome sequencing to study the core and pangenomes of soil and plant-associated prokaryotes.</title>
        <authorList>
            <person name="Whitman W."/>
        </authorList>
    </citation>
    <scope>NUCLEOTIDE SEQUENCE [LARGE SCALE GENOMIC DNA]</scope>
    <source>
        <strain evidence="9 10">SEMIA 4074</strain>
    </source>
</reference>
<evidence type="ECO:0000313" key="10">
    <source>
        <dbReference type="Proteomes" id="UP000524492"/>
    </source>
</evidence>
<evidence type="ECO:0000259" key="5">
    <source>
        <dbReference type="Pfam" id="PF00703"/>
    </source>
</evidence>
<dbReference type="SUPFAM" id="SSF51445">
    <property type="entry name" value="(Trans)glycosidases"/>
    <property type="match status" value="1"/>
</dbReference>
<dbReference type="InterPro" id="IPR023232">
    <property type="entry name" value="Glyco_hydro_2_AS"/>
</dbReference>
<sequence>MRSVVSFNEGWSFHEGFGQRLLESFDAAKSVSLPHTAVELPFNYFDEKSYQRAFTYQKVLRWLPEFEGREVSLVFDAAMADSVVYLNGEEIIAHKDGYTPFEARLTGRLLKGENLLTVKIDGSENPEIPPFGGRIDYLTYAGIYRDVWLKVTDPVSIRNLKIETADVLAQQKSASIRVHLANPEGRSFSATVTATLKQADGTVIATAATETIGDRTTLSFGGLTGIVLWDITDPTLYEVTVEVRTEHGSDRLSTRFGFRTAEFTPEGFLLNGKPLKLRGLNRHQAFPYVGYAAGRSAQERDADIMKSVLKCNIVRTSHYPQSKWFLDRCDAIGLLVFEEIPGWQHIGDAEWQKESIENVRRMIERDWNHPSIIIWGVRINESQDSHDFYVETNRLARELDSTRQTGGVRYITESELLEDVYTMNDFILGNEELPGSNRPRTALRTQQENTGLSHKVPYLITEFNGHMHPTKIYDQEQRQAEHVRRHLEVLNAAYGDPDISGAIGWCMFDYNTHKDFGSGDRICYHGVMDMFREPKFAAYAYISQCDRSEEIVMKPVTFWARGERNIGGVLPLIILTNCDEVELQYGALSKRVGPDRENYPHLPHPPVVLDHRHFTSDELGTWGLEWIDGTLTGYIAGEAVASLKLAADPLPTTLEMVADSSTLKTRERDSTRVIIRALDQCGQRLPFMNDSISLKVHGPARIVGPTNVPLQGGTSGFWLEATGLVGEITVEAVSSRFAPVTLNVTAVA</sequence>
<evidence type="ECO:0000259" key="6">
    <source>
        <dbReference type="Pfam" id="PF02836"/>
    </source>
</evidence>
<dbReference type="PRINTS" id="PR00132">
    <property type="entry name" value="GLHYDRLASE2"/>
</dbReference>
<dbReference type="InterPro" id="IPR006102">
    <property type="entry name" value="Ig-like_GH2"/>
</dbReference>
<evidence type="ECO:0000313" key="9">
    <source>
        <dbReference type="EMBL" id="MBB4191387.1"/>
    </source>
</evidence>
<evidence type="ECO:0000256" key="3">
    <source>
        <dbReference type="ARBA" id="ARBA00023295"/>
    </source>
</evidence>
<dbReference type="Gene3D" id="3.20.20.80">
    <property type="entry name" value="Glycosidases"/>
    <property type="match status" value="1"/>
</dbReference>
<dbReference type="InterPro" id="IPR013783">
    <property type="entry name" value="Ig-like_fold"/>
</dbReference>
<dbReference type="Gene3D" id="2.60.120.260">
    <property type="entry name" value="Galactose-binding domain-like"/>
    <property type="match status" value="1"/>
</dbReference>
<dbReference type="InterPro" id="IPR017853">
    <property type="entry name" value="GH"/>
</dbReference>
<dbReference type="InterPro" id="IPR006103">
    <property type="entry name" value="Glyco_hydro_2_cat"/>
</dbReference>
<dbReference type="Pfam" id="PF18565">
    <property type="entry name" value="Glyco_hydro2_C5"/>
    <property type="match status" value="1"/>
</dbReference>
<dbReference type="PROSITE" id="PS00608">
    <property type="entry name" value="GLYCOSYL_HYDROL_F2_2"/>
    <property type="match status" value="1"/>
</dbReference>
<dbReference type="InterPro" id="IPR036156">
    <property type="entry name" value="Beta-gal/glucu_dom_sf"/>
</dbReference>
<dbReference type="Pfam" id="PF00703">
    <property type="entry name" value="Glyco_hydro_2"/>
    <property type="match status" value="1"/>
</dbReference>
<dbReference type="InterPro" id="IPR023230">
    <property type="entry name" value="Glyco_hydro_2_CS"/>
</dbReference>
<accession>A0A7W6Q990</accession>
<dbReference type="GO" id="GO:0005975">
    <property type="term" value="P:carbohydrate metabolic process"/>
    <property type="evidence" value="ECO:0007669"/>
    <property type="project" value="InterPro"/>
</dbReference>
<dbReference type="PANTHER" id="PTHR42732:SF1">
    <property type="entry name" value="BETA-MANNOSIDASE"/>
    <property type="match status" value="1"/>
</dbReference>
<evidence type="ECO:0000256" key="4">
    <source>
        <dbReference type="RuleBase" id="RU361154"/>
    </source>
</evidence>
<evidence type="ECO:0000256" key="1">
    <source>
        <dbReference type="ARBA" id="ARBA00007401"/>
    </source>
</evidence>
<dbReference type="Pfam" id="PF02836">
    <property type="entry name" value="Glyco_hydro_2_C"/>
    <property type="match status" value="1"/>
</dbReference>
<dbReference type="InterPro" id="IPR006104">
    <property type="entry name" value="Glyco_hydro_2_N"/>
</dbReference>
<protein>
    <submittedName>
        <fullName evidence="9">Beta-galactosidase</fullName>
        <ecNumber evidence="9">3.2.1.23</ecNumber>
    </submittedName>
</protein>
<dbReference type="Proteomes" id="UP000524492">
    <property type="component" value="Unassembled WGS sequence"/>
</dbReference>
<dbReference type="SUPFAM" id="SSF49785">
    <property type="entry name" value="Galactose-binding domain-like"/>
    <property type="match status" value="1"/>
</dbReference>
<dbReference type="AlphaFoldDB" id="A0A7W6Q990"/>
<dbReference type="RefSeq" id="WP_184454876.1">
    <property type="nucleotide sequence ID" value="NZ_JACIFV010000004.1"/>
</dbReference>
<dbReference type="PROSITE" id="PS00719">
    <property type="entry name" value="GLYCOSYL_HYDROL_F2_1"/>
    <property type="match status" value="1"/>
</dbReference>
<dbReference type="InterPro" id="IPR008979">
    <property type="entry name" value="Galactose-bd-like_sf"/>
</dbReference>
<dbReference type="Pfam" id="PF02837">
    <property type="entry name" value="Glyco_hydro_2_N"/>
    <property type="match status" value="1"/>
</dbReference>
<dbReference type="EMBL" id="JACIFV010000004">
    <property type="protein sequence ID" value="MBB4191387.1"/>
    <property type="molecule type" value="Genomic_DNA"/>
</dbReference>
<dbReference type="InterPro" id="IPR051913">
    <property type="entry name" value="GH2_Domain-Containing"/>
</dbReference>
<dbReference type="GO" id="GO:0004565">
    <property type="term" value="F:beta-galactosidase activity"/>
    <property type="evidence" value="ECO:0007669"/>
    <property type="project" value="UniProtKB-EC"/>
</dbReference>
<gene>
    <name evidence="9" type="ORF">GGD53_001535</name>
</gene>
<dbReference type="SUPFAM" id="SSF49303">
    <property type="entry name" value="beta-Galactosidase/glucuronidase domain"/>
    <property type="match status" value="1"/>
</dbReference>
<keyword evidence="2 4" id="KW-0378">Hydrolase</keyword>
<evidence type="ECO:0000259" key="8">
    <source>
        <dbReference type="Pfam" id="PF18565"/>
    </source>
</evidence>
<keyword evidence="3 4" id="KW-0326">Glycosidase</keyword>
<evidence type="ECO:0000259" key="7">
    <source>
        <dbReference type="Pfam" id="PF02837"/>
    </source>
</evidence>
<organism evidence="9 10">
    <name type="scientific">Rhizobium aethiopicum</name>
    <dbReference type="NCBI Taxonomy" id="1138170"/>
    <lineage>
        <taxon>Bacteria</taxon>
        <taxon>Pseudomonadati</taxon>
        <taxon>Pseudomonadota</taxon>
        <taxon>Alphaproteobacteria</taxon>
        <taxon>Hyphomicrobiales</taxon>
        <taxon>Rhizobiaceae</taxon>
        <taxon>Rhizobium/Agrobacterium group</taxon>
        <taxon>Rhizobium</taxon>
    </lineage>
</organism>
<name>A0A7W6Q990_9HYPH</name>
<feature type="domain" description="Glycoside hydrolase family 2" evidence="8">
    <location>
        <begin position="654"/>
        <end position="740"/>
    </location>
</feature>
<dbReference type="Gene3D" id="2.60.40.10">
    <property type="entry name" value="Immunoglobulins"/>
    <property type="match status" value="2"/>
</dbReference>
<dbReference type="InterPro" id="IPR006101">
    <property type="entry name" value="Glyco_hydro_2"/>
</dbReference>
<proteinExistence type="inferred from homology"/>
<keyword evidence="10" id="KW-1185">Reference proteome</keyword>
<comment type="similarity">
    <text evidence="1 4">Belongs to the glycosyl hydrolase 2 family.</text>
</comment>
<feature type="domain" description="Glycoside hydrolase family 2 catalytic" evidence="6">
    <location>
        <begin position="266"/>
        <end position="540"/>
    </location>
</feature>
<comment type="caution">
    <text evidence="9">The sequence shown here is derived from an EMBL/GenBank/DDBJ whole genome shotgun (WGS) entry which is preliminary data.</text>
</comment>
<evidence type="ECO:0000256" key="2">
    <source>
        <dbReference type="ARBA" id="ARBA00022801"/>
    </source>
</evidence>